<comment type="caution">
    <text evidence="1">The sequence shown here is derived from an EMBL/GenBank/DDBJ whole genome shotgun (WGS) entry which is preliminary data.</text>
</comment>
<evidence type="ECO:0000313" key="1">
    <source>
        <dbReference type="EMBL" id="GIY77156.1"/>
    </source>
</evidence>
<proteinExistence type="predicted"/>
<reference evidence="1 2" key="1">
    <citation type="submission" date="2021-06" db="EMBL/GenBank/DDBJ databases">
        <title>Caerostris extrusa draft genome.</title>
        <authorList>
            <person name="Kono N."/>
            <person name="Arakawa K."/>
        </authorList>
    </citation>
    <scope>NUCLEOTIDE SEQUENCE [LARGE SCALE GENOMIC DNA]</scope>
</reference>
<dbReference type="Proteomes" id="UP001054945">
    <property type="component" value="Unassembled WGS sequence"/>
</dbReference>
<sequence>MHVEKRTHLLHFHSTDNVRILARRWAWCNFMQQLKVLSSLSESCINRFKEIINRKKHTSPNLLLCLVTYGQYYLNGQISSPSIQVKPTCPNGIAK</sequence>
<evidence type="ECO:0000313" key="2">
    <source>
        <dbReference type="Proteomes" id="UP001054945"/>
    </source>
</evidence>
<protein>
    <submittedName>
        <fullName evidence="1">Uncharacterized protein</fullName>
    </submittedName>
</protein>
<organism evidence="1 2">
    <name type="scientific">Caerostris extrusa</name>
    <name type="common">Bark spider</name>
    <name type="synonym">Caerostris bankana</name>
    <dbReference type="NCBI Taxonomy" id="172846"/>
    <lineage>
        <taxon>Eukaryota</taxon>
        <taxon>Metazoa</taxon>
        <taxon>Ecdysozoa</taxon>
        <taxon>Arthropoda</taxon>
        <taxon>Chelicerata</taxon>
        <taxon>Arachnida</taxon>
        <taxon>Araneae</taxon>
        <taxon>Araneomorphae</taxon>
        <taxon>Entelegynae</taxon>
        <taxon>Araneoidea</taxon>
        <taxon>Araneidae</taxon>
        <taxon>Caerostris</taxon>
    </lineage>
</organism>
<dbReference type="EMBL" id="BPLR01015582">
    <property type="protein sequence ID" value="GIY77156.1"/>
    <property type="molecule type" value="Genomic_DNA"/>
</dbReference>
<dbReference type="AlphaFoldDB" id="A0AAV4W3M3"/>
<feature type="non-terminal residue" evidence="1">
    <location>
        <position position="95"/>
    </location>
</feature>
<keyword evidence="2" id="KW-1185">Reference proteome</keyword>
<accession>A0AAV4W3M3</accession>
<gene>
    <name evidence="1" type="ORF">CEXT_362901</name>
</gene>
<name>A0AAV4W3M3_CAEEX</name>